<dbReference type="InParanoid" id="V4T869"/>
<reference evidence="2 3" key="1">
    <citation type="submission" date="2013-10" db="EMBL/GenBank/DDBJ databases">
        <authorList>
            <consortium name="International Citrus Genome Consortium"/>
            <person name="Jenkins J."/>
            <person name="Schmutz J."/>
            <person name="Prochnik S."/>
            <person name="Rokhsar D."/>
            <person name="Gmitter F."/>
            <person name="Ollitrault P."/>
            <person name="Machado M."/>
            <person name="Talon M."/>
            <person name="Wincker P."/>
            <person name="Jaillon O."/>
            <person name="Morgante M."/>
        </authorList>
    </citation>
    <scope>NUCLEOTIDE SEQUENCE</scope>
    <source>
        <strain evidence="3">cv. Clemenules</strain>
    </source>
</reference>
<dbReference type="Proteomes" id="UP000030687">
    <property type="component" value="Unassembled WGS sequence"/>
</dbReference>
<dbReference type="SUPFAM" id="SSF55961">
    <property type="entry name" value="Bet v1-like"/>
    <property type="match status" value="1"/>
</dbReference>
<dbReference type="KEGG" id="cic:CICLE_v10023642mg"/>
<sequence>ASWGKSDTKELYRMIDDEKRIIEVEVIEGGLKDLGFDYLLIRAEIIEKDPQTTIVRSTVDYEIDDKLAHKVSLIKMECFQTAIEAIAKYLNTEK</sequence>
<accession>V4T869</accession>
<dbReference type="InterPro" id="IPR023393">
    <property type="entry name" value="START-like_dom_sf"/>
</dbReference>
<dbReference type="Gene3D" id="3.30.530.20">
    <property type="match status" value="1"/>
</dbReference>
<evidence type="ECO:0000313" key="2">
    <source>
        <dbReference type="EMBL" id="ESR56493.1"/>
    </source>
</evidence>
<dbReference type="Gramene" id="ESR56493">
    <property type="protein sequence ID" value="ESR56493"/>
    <property type="gene ID" value="CICLE_v10023642mg"/>
</dbReference>
<keyword evidence="3" id="KW-1185">Reference proteome</keyword>
<evidence type="ECO:0000313" key="3">
    <source>
        <dbReference type="Proteomes" id="UP000030687"/>
    </source>
</evidence>
<evidence type="ECO:0000259" key="1">
    <source>
        <dbReference type="Pfam" id="PF00407"/>
    </source>
</evidence>
<protein>
    <recommendedName>
        <fullName evidence="1">Bet v I/Major latex protein domain-containing protein</fullName>
    </recommendedName>
</protein>
<dbReference type="OMA" id="DAKHANN"/>
<dbReference type="Pfam" id="PF00407">
    <property type="entry name" value="Bet_v_1"/>
    <property type="match status" value="1"/>
</dbReference>
<feature type="non-terminal residue" evidence="2">
    <location>
        <position position="1"/>
    </location>
</feature>
<dbReference type="InterPro" id="IPR000916">
    <property type="entry name" value="Bet_v_I/MLP"/>
</dbReference>
<dbReference type="GO" id="GO:0006952">
    <property type="term" value="P:defense response"/>
    <property type="evidence" value="ECO:0007669"/>
    <property type="project" value="InterPro"/>
</dbReference>
<organism evidence="2 3">
    <name type="scientific">Citrus clementina</name>
    <name type="common">Clementine</name>
    <name type="synonym">Citrus deliciosa x Citrus sinensis</name>
    <dbReference type="NCBI Taxonomy" id="85681"/>
    <lineage>
        <taxon>Eukaryota</taxon>
        <taxon>Viridiplantae</taxon>
        <taxon>Streptophyta</taxon>
        <taxon>Embryophyta</taxon>
        <taxon>Tracheophyta</taxon>
        <taxon>Spermatophyta</taxon>
        <taxon>Magnoliopsida</taxon>
        <taxon>eudicotyledons</taxon>
        <taxon>Gunneridae</taxon>
        <taxon>Pentapetalae</taxon>
        <taxon>rosids</taxon>
        <taxon>malvids</taxon>
        <taxon>Sapindales</taxon>
        <taxon>Rutaceae</taxon>
        <taxon>Aurantioideae</taxon>
        <taxon>Citrus</taxon>
    </lineage>
</organism>
<dbReference type="AlphaFoldDB" id="V4T869"/>
<dbReference type="EMBL" id="KI536661">
    <property type="protein sequence ID" value="ESR56493.1"/>
    <property type="molecule type" value="Genomic_DNA"/>
</dbReference>
<feature type="domain" description="Bet v I/Major latex protein" evidence="1">
    <location>
        <begin position="8"/>
        <end position="91"/>
    </location>
</feature>
<proteinExistence type="predicted"/>
<name>V4T869_CITCL</name>
<gene>
    <name evidence="2" type="ORF">CICLE_v10023642mg</name>
</gene>
<dbReference type="OrthoDB" id="1879545at2759"/>